<dbReference type="Gene3D" id="3.30.1130.10">
    <property type="match status" value="2"/>
</dbReference>
<dbReference type="GO" id="GO:0004150">
    <property type="term" value="F:dihydroneopterin aldolase activity"/>
    <property type="evidence" value="ECO:0007669"/>
    <property type="project" value="UniProtKB-EC"/>
</dbReference>
<dbReference type="PANTHER" id="PTHR42844:SF1">
    <property type="entry name" value="DIHYDRONEOPTERIN ALDOLASE 1-RELATED"/>
    <property type="match status" value="1"/>
</dbReference>
<evidence type="ECO:0000313" key="9">
    <source>
        <dbReference type="EMBL" id="EAU86588.2"/>
    </source>
</evidence>
<accession>A8NP12</accession>
<dbReference type="SMART" id="SM00905">
    <property type="entry name" value="FolB"/>
    <property type="match status" value="2"/>
</dbReference>
<dbReference type="GO" id="GO:0046656">
    <property type="term" value="P:folic acid biosynthetic process"/>
    <property type="evidence" value="ECO:0007669"/>
    <property type="project" value="UniProtKB-KW"/>
</dbReference>
<evidence type="ECO:0000256" key="1">
    <source>
        <dbReference type="ARBA" id="ARBA00001353"/>
    </source>
</evidence>
<dbReference type="SUPFAM" id="SSF55620">
    <property type="entry name" value="Tetrahydrobiopterin biosynthesis enzymes-like"/>
    <property type="match status" value="2"/>
</dbReference>
<evidence type="ECO:0000256" key="6">
    <source>
        <dbReference type="ARBA" id="ARBA00023239"/>
    </source>
</evidence>
<dbReference type="EMBL" id="AACS02000012">
    <property type="protein sequence ID" value="EAU86588.2"/>
    <property type="molecule type" value="Genomic_DNA"/>
</dbReference>
<organism evidence="9 10">
    <name type="scientific">Coprinopsis cinerea (strain Okayama-7 / 130 / ATCC MYA-4618 / FGSC 9003)</name>
    <name type="common">Inky cap fungus</name>
    <name type="synonym">Hormographiella aspergillata</name>
    <dbReference type="NCBI Taxonomy" id="240176"/>
    <lineage>
        <taxon>Eukaryota</taxon>
        <taxon>Fungi</taxon>
        <taxon>Dikarya</taxon>
        <taxon>Basidiomycota</taxon>
        <taxon>Agaricomycotina</taxon>
        <taxon>Agaricomycetes</taxon>
        <taxon>Agaricomycetidae</taxon>
        <taxon>Agaricales</taxon>
        <taxon>Agaricineae</taxon>
        <taxon>Psathyrellaceae</taxon>
        <taxon>Coprinopsis</taxon>
    </lineage>
</organism>
<protein>
    <recommendedName>
        <fullName evidence="4">dihydroneopterin aldolase</fullName>
        <ecNumber evidence="4">4.1.2.25</ecNumber>
    </recommendedName>
    <alternativeName>
        <fullName evidence="7">7,8-dihydroneopterin aldolase</fullName>
    </alternativeName>
</protein>
<feature type="domain" description="Dihydroneopterin aldolase/epimerase" evidence="8">
    <location>
        <begin position="150"/>
        <end position="260"/>
    </location>
</feature>
<reference evidence="9 10" key="1">
    <citation type="journal article" date="2010" name="Proc. Natl. Acad. Sci. U.S.A.">
        <title>Insights into evolution of multicellular fungi from the assembled chromosomes of the mushroom Coprinopsis cinerea (Coprinus cinereus).</title>
        <authorList>
            <person name="Stajich J.E."/>
            <person name="Wilke S.K."/>
            <person name="Ahren D."/>
            <person name="Au C.H."/>
            <person name="Birren B.W."/>
            <person name="Borodovsky M."/>
            <person name="Burns C."/>
            <person name="Canback B."/>
            <person name="Casselton L.A."/>
            <person name="Cheng C.K."/>
            <person name="Deng J."/>
            <person name="Dietrich F.S."/>
            <person name="Fargo D.C."/>
            <person name="Farman M.L."/>
            <person name="Gathman A.C."/>
            <person name="Goldberg J."/>
            <person name="Guigo R."/>
            <person name="Hoegger P.J."/>
            <person name="Hooker J.B."/>
            <person name="Huggins A."/>
            <person name="James T.Y."/>
            <person name="Kamada T."/>
            <person name="Kilaru S."/>
            <person name="Kodira C."/>
            <person name="Kues U."/>
            <person name="Kupfer D."/>
            <person name="Kwan H.S."/>
            <person name="Lomsadze A."/>
            <person name="Li W."/>
            <person name="Lilly W.W."/>
            <person name="Ma L.J."/>
            <person name="Mackey A.J."/>
            <person name="Manning G."/>
            <person name="Martin F."/>
            <person name="Muraguchi H."/>
            <person name="Natvig D.O."/>
            <person name="Palmerini H."/>
            <person name="Ramesh M.A."/>
            <person name="Rehmeyer C.J."/>
            <person name="Roe B.A."/>
            <person name="Shenoy N."/>
            <person name="Stanke M."/>
            <person name="Ter-Hovhannisyan V."/>
            <person name="Tunlid A."/>
            <person name="Velagapudi R."/>
            <person name="Vision T.J."/>
            <person name="Zeng Q."/>
            <person name="Zolan M.E."/>
            <person name="Pukkila P.J."/>
        </authorList>
    </citation>
    <scope>NUCLEOTIDE SEQUENCE [LARGE SCALE GENOMIC DNA]</scope>
    <source>
        <strain evidence="10">Okayama-7 / 130 / ATCC MYA-4618 / FGSC 9003</strain>
    </source>
</reference>
<dbReference type="Proteomes" id="UP000001861">
    <property type="component" value="Unassembled WGS sequence"/>
</dbReference>
<dbReference type="InParanoid" id="A8NP12"/>
<evidence type="ECO:0000259" key="8">
    <source>
        <dbReference type="SMART" id="SM00905"/>
    </source>
</evidence>
<feature type="domain" description="Dihydroneopterin aldolase/epimerase" evidence="8">
    <location>
        <begin position="20"/>
        <end position="143"/>
    </location>
</feature>
<dbReference type="OMA" id="MWIVEEP"/>
<keyword evidence="5" id="KW-0289">Folate biosynthesis</keyword>
<comment type="catalytic activity">
    <reaction evidence="1">
        <text>7,8-dihydroneopterin = 6-hydroxymethyl-7,8-dihydropterin + glycolaldehyde</text>
        <dbReference type="Rhea" id="RHEA:10540"/>
        <dbReference type="ChEBI" id="CHEBI:17001"/>
        <dbReference type="ChEBI" id="CHEBI:17071"/>
        <dbReference type="ChEBI" id="CHEBI:44841"/>
        <dbReference type="EC" id="4.1.2.25"/>
    </reaction>
</comment>
<gene>
    <name evidence="9" type="ORF">CC1G_07784</name>
</gene>
<comment type="similarity">
    <text evidence="3">Belongs to the DHNA family.</text>
</comment>
<dbReference type="KEGG" id="cci:CC1G_07784"/>
<dbReference type="GO" id="GO:0005737">
    <property type="term" value="C:cytoplasm"/>
    <property type="evidence" value="ECO:0007669"/>
    <property type="project" value="TreeGrafter"/>
</dbReference>
<dbReference type="PANTHER" id="PTHR42844">
    <property type="entry name" value="DIHYDRONEOPTERIN ALDOLASE 1-RELATED"/>
    <property type="match status" value="1"/>
</dbReference>
<dbReference type="Pfam" id="PF02152">
    <property type="entry name" value="FolB"/>
    <property type="match status" value="2"/>
</dbReference>
<name>A8NP12_COPC7</name>
<dbReference type="OrthoDB" id="5425486at2759"/>
<dbReference type="EC" id="4.1.2.25" evidence="4"/>
<dbReference type="InterPro" id="IPR006157">
    <property type="entry name" value="FolB_dom"/>
</dbReference>
<comment type="pathway">
    <text evidence="2">Cofactor biosynthesis; tetrahydrofolate biosynthesis; 2-amino-4-hydroxy-6-hydroxymethyl-7,8-dihydropteridine diphosphate from 7,8-dihydroneopterin triphosphate: step 3/4.</text>
</comment>
<dbReference type="VEuPathDB" id="FungiDB:CC1G_07784"/>
<evidence type="ECO:0000256" key="7">
    <source>
        <dbReference type="ARBA" id="ARBA00032903"/>
    </source>
</evidence>
<dbReference type="GeneID" id="6011769"/>
<proteinExistence type="inferred from homology"/>
<keyword evidence="6" id="KW-0456">Lyase</keyword>
<evidence type="ECO:0000256" key="2">
    <source>
        <dbReference type="ARBA" id="ARBA00005013"/>
    </source>
</evidence>
<keyword evidence="10" id="KW-1185">Reference proteome</keyword>
<dbReference type="InterPro" id="IPR006156">
    <property type="entry name" value="Dihydroneopterin_aldolase"/>
</dbReference>
<evidence type="ECO:0000256" key="4">
    <source>
        <dbReference type="ARBA" id="ARBA00013043"/>
    </source>
</evidence>
<dbReference type="InterPro" id="IPR043133">
    <property type="entry name" value="GTP-CH-I_C/QueF"/>
</dbReference>
<evidence type="ECO:0000313" key="10">
    <source>
        <dbReference type="Proteomes" id="UP000001861"/>
    </source>
</evidence>
<dbReference type="HOGENOM" id="CLU_062068_2_0_1"/>
<dbReference type="RefSeq" id="XP_001835241.2">
    <property type="nucleotide sequence ID" value="XM_001835189.2"/>
</dbReference>
<dbReference type="STRING" id="240176.A8NP12"/>
<dbReference type="eggNOG" id="KOG2544">
    <property type="taxonomic scope" value="Eukaryota"/>
</dbReference>
<evidence type="ECO:0000256" key="5">
    <source>
        <dbReference type="ARBA" id="ARBA00022909"/>
    </source>
</evidence>
<dbReference type="AlphaFoldDB" id="A8NP12"/>
<sequence>MFNEARSKCWRFTGNIGFSIIAANIGADCWGKARPQPLEISIYLHLQPTFLNKAGRSDDVVDSVHYGHLTKAVSNLIRVRSSEQGDGGNDGFEGVEGLANQIADEAFALAGDVAEAVRIVISAPKLVLLASNFVVDTLIPRTRQSSTRTVSILGLTLPVIIGVNPPERLAKQNVVTDIIFYENPDSPVPYEQYKTVLGKITAEMETSEYHTLEKFVMKIVRRAVLYLRDLSVTSVQAVTARSQKPSALSFARFSGVEITRRFSDIVPPSPK</sequence>
<comment type="caution">
    <text evidence="9">The sequence shown here is derived from an EMBL/GenBank/DDBJ whole genome shotgun (WGS) entry which is preliminary data.</text>
</comment>
<evidence type="ECO:0000256" key="3">
    <source>
        <dbReference type="ARBA" id="ARBA00005708"/>
    </source>
</evidence>